<keyword evidence="2" id="KW-0004">4Fe-4S</keyword>
<dbReference type="InterPro" id="IPR058240">
    <property type="entry name" value="rSAM_sf"/>
</dbReference>
<proteinExistence type="predicted"/>
<evidence type="ECO:0000259" key="7">
    <source>
        <dbReference type="PROSITE" id="PS51918"/>
    </source>
</evidence>
<keyword evidence="5" id="KW-0408">Iron</keyword>
<protein>
    <submittedName>
        <fullName evidence="8">TIGR01212 family radical SAM protein</fullName>
    </submittedName>
</protein>
<evidence type="ECO:0000313" key="8">
    <source>
        <dbReference type="EMBL" id="MBC5788373.1"/>
    </source>
</evidence>
<evidence type="ECO:0000256" key="4">
    <source>
        <dbReference type="ARBA" id="ARBA00022723"/>
    </source>
</evidence>
<dbReference type="InterPro" id="IPR006638">
    <property type="entry name" value="Elp3/MiaA/NifB-like_rSAM"/>
</dbReference>
<dbReference type="InterPro" id="IPR039661">
    <property type="entry name" value="ELP3"/>
</dbReference>
<gene>
    <name evidence="8" type="ORF">H8Z77_10195</name>
</gene>
<keyword evidence="6" id="KW-0411">Iron-sulfur</keyword>
<keyword evidence="4" id="KW-0479">Metal-binding</keyword>
<comment type="caution">
    <text evidence="8">The sequence shown here is derived from an EMBL/GenBank/DDBJ whole genome shotgun (WGS) entry which is preliminary data.</text>
</comment>
<accession>A0ABR7ITG7</accession>
<dbReference type="Pfam" id="PF16199">
    <property type="entry name" value="Radical_SAM_C"/>
    <property type="match status" value="1"/>
</dbReference>
<evidence type="ECO:0000256" key="1">
    <source>
        <dbReference type="ARBA" id="ARBA00001966"/>
    </source>
</evidence>
<evidence type="ECO:0000256" key="5">
    <source>
        <dbReference type="ARBA" id="ARBA00023004"/>
    </source>
</evidence>
<dbReference type="InterPro" id="IPR023404">
    <property type="entry name" value="rSAM_horseshoe"/>
</dbReference>
<keyword evidence="9" id="KW-1185">Reference proteome</keyword>
<dbReference type="EMBL" id="JACOQK010000001">
    <property type="protein sequence ID" value="MBC5788373.1"/>
    <property type="molecule type" value="Genomic_DNA"/>
</dbReference>
<dbReference type="InterPro" id="IPR032432">
    <property type="entry name" value="Radical_SAM_C"/>
</dbReference>
<dbReference type="SUPFAM" id="SSF102114">
    <property type="entry name" value="Radical SAM enzymes"/>
    <property type="match status" value="1"/>
</dbReference>
<dbReference type="Pfam" id="PF04055">
    <property type="entry name" value="Radical_SAM"/>
    <property type="match status" value="1"/>
</dbReference>
<sequence length="314" mass="36190">MTNSFPYSDDNKRYHTWNYHLRHKFGEKVFKVSLNGGFTCPNIDGTKGVGGCTYCSHYGSGDFAGNPLESLPEQFEQVKQKMHQKWPEASYIGYFQAYTNTYAPLEELKQKYESILQLPKVVGLSISTRPDVLPNDVVDYLAEINQRTYLIVELGLQTIHDETGKRINRHHTYQDFLEGYEKLHQKGIPVCAHIIDGLPGESHQDMLETAQALSQLDLHCIKIHLLHVLKHTVMAEQYQNGEFPLLRLEEYVQIICDQLEVLPPELIIQRLTGDGAKEDLIGPLWSLKKFVVLNEIDKELVRRDSWQGKYYQKP</sequence>
<evidence type="ECO:0000256" key="6">
    <source>
        <dbReference type="ARBA" id="ARBA00023014"/>
    </source>
</evidence>
<organism evidence="8 9">
    <name type="scientific">Clostridium facile</name>
    <dbReference type="NCBI Taxonomy" id="2763035"/>
    <lineage>
        <taxon>Bacteria</taxon>
        <taxon>Bacillati</taxon>
        <taxon>Bacillota</taxon>
        <taxon>Clostridia</taxon>
        <taxon>Eubacteriales</taxon>
        <taxon>Clostridiaceae</taxon>
        <taxon>Clostridium</taxon>
    </lineage>
</organism>
<dbReference type="InterPro" id="IPR007197">
    <property type="entry name" value="rSAM"/>
</dbReference>
<dbReference type="SFLD" id="SFLDS00029">
    <property type="entry name" value="Radical_SAM"/>
    <property type="match status" value="1"/>
</dbReference>
<evidence type="ECO:0000256" key="3">
    <source>
        <dbReference type="ARBA" id="ARBA00022691"/>
    </source>
</evidence>
<dbReference type="SMART" id="SM00729">
    <property type="entry name" value="Elp3"/>
    <property type="match status" value="1"/>
</dbReference>
<reference evidence="8 9" key="1">
    <citation type="submission" date="2020-08" db="EMBL/GenBank/DDBJ databases">
        <title>Genome public.</title>
        <authorList>
            <person name="Liu C."/>
            <person name="Sun Q."/>
        </authorList>
    </citation>
    <scope>NUCLEOTIDE SEQUENCE [LARGE SCALE GENOMIC DNA]</scope>
    <source>
        <strain evidence="8 9">NSJ-27</strain>
    </source>
</reference>
<evidence type="ECO:0000256" key="2">
    <source>
        <dbReference type="ARBA" id="ARBA00022485"/>
    </source>
</evidence>
<dbReference type="RefSeq" id="WP_186996931.1">
    <property type="nucleotide sequence ID" value="NZ_JACOQK010000001.1"/>
</dbReference>
<dbReference type="Proteomes" id="UP000649151">
    <property type="component" value="Unassembled WGS sequence"/>
</dbReference>
<dbReference type="PANTHER" id="PTHR11135:SF1">
    <property type="entry name" value="PROTEIN YHCC"/>
    <property type="match status" value="1"/>
</dbReference>
<dbReference type="PANTHER" id="PTHR11135">
    <property type="entry name" value="HISTONE ACETYLTRANSFERASE-RELATED"/>
    <property type="match status" value="1"/>
</dbReference>
<dbReference type="Gene3D" id="3.80.30.20">
    <property type="entry name" value="tm_1862 like domain"/>
    <property type="match status" value="1"/>
</dbReference>
<dbReference type="SFLD" id="SFLDG01086">
    <property type="entry name" value="elongater_protein-like"/>
    <property type="match status" value="1"/>
</dbReference>
<name>A0ABR7ITG7_9CLOT</name>
<dbReference type="SFLD" id="SFLDG01091">
    <property type="entry name" value="uncharacterized_CHP01210-like"/>
    <property type="match status" value="1"/>
</dbReference>
<dbReference type="NCBIfam" id="TIGR01212">
    <property type="entry name" value="TIGR01212 family radical SAM protein"/>
    <property type="match status" value="1"/>
</dbReference>
<dbReference type="InterPro" id="IPR005911">
    <property type="entry name" value="YhcC-like"/>
</dbReference>
<feature type="domain" description="Radical SAM core" evidence="7">
    <location>
        <begin position="24"/>
        <end position="265"/>
    </location>
</feature>
<keyword evidence="3" id="KW-0949">S-adenosyl-L-methionine</keyword>
<dbReference type="PROSITE" id="PS51918">
    <property type="entry name" value="RADICAL_SAM"/>
    <property type="match status" value="1"/>
</dbReference>
<comment type="cofactor">
    <cofactor evidence="1">
        <name>[4Fe-4S] cluster</name>
        <dbReference type="ChEBI" id="CHEBI:49883"/>
    </cofactor>
</comment>
<evidence type="ECO:0000313" key="9">
    <source>
        <dbReference type="Proteomes" id="UP000649151"/>
    </source>
</evidence>